<comment type="caution">
    <text evidence="7">The sequence shown here is derived from an EMBL/GenBank/DDBJ whole genome shotgun (WGS) entry which is preliminary data.</text>
</comment>
<dbReference type="Pfam" id="PF00196">
    <property type="entry name" value="GerE"/>
    <property type="match status" value="1"/>
</dbReference>
<name>A0A1J4Q4J9_9ACTN</name>
<dbReference type="SMART" id="SM00421">
    <property type="entry name" value="HTH_LUXR"/>
    <property type="match status" value="1"/>
</dbReference>
<feature type="region of interest" description="Disordered" evidence="4">
    <location>
        <begin position="213"/>
        <end position="236"/>
    </location>
</feature>
<dbReference type="InterPro" id="IPR016032">
    <property type="entry name" value="Sig_transdc_resp-reg_C-effctor"/>
</dbReference>
<dbReference type="Pfam" id="PF00072">
    <property type="entry name" value="Response_reg"/>
    <property type="match status" value="1"/>
</dbReference>
<feature type="domain" description="Response regulatory" evidence="6">
    <location>
        <begin position="1"/>
        <end position="114"/>
    </location>
</feature>
<keyword evidence="8" id="KW-1185">Reference proteome</keyword>
<organism evidence="7 8">
    <name type="scientific">Streptomyces malaysiense</name>
    <dbReference type="NCBI Taxonomy" id="1428626"/>
    <lineage>
        <taxon>Bacteria</taxon>
        <taxon>Bacillati</taxon>
        <taxon>Actinomycetota</taxon>
        <taxon>Actinomycetes</taxon>
        <taxon>Kitasatosporales</taxon>
        <taxon>Streptomycetaceae</taxon>
        <taxon>Streptomyces</taxon>
    </lineage>
</organism>
<dbReference type="InterPro" id="IPR039420">
    <property type="entry name" value="WalR-like"/>
</dbReference>
<dbReference type="EMBL" id="LBDA02000030">
    <property type="protein sequence ID" value="OIK27024.1"/>
    <property type="molecule type" value="Genomic_DNA"/>
</dbReference>
<keyword evidence="1 3" id="KW-0597">Phosphoprotein</keyword>
<protein>
    <recommendedName>
        <fullName evidence="9">DNA-binding response regulator</fullName>
    </recommendedName>
</protein>
<dbReference type="PROSITE" id="PS50043">
    <property type="entry name" value="HTH_LUXR_2"/>
    <property type="match status" value="1"/>
</dbReference>
<dbReference type="GO" id="GO:0003677">
    <property type="term" value="F:DNA binding"/>
    <property type="evidence" value="ECO:0007669"/>
    <property type="project" value="UniProtKB-KW"/>
</dbReference>
<dbReference type="CDD" id="cd17535">
    <property type="entry name" value="REC_NarL-like"/>
    <property type="match status" value="1"/>
</dbReference>
<feature type="modified residue" description="4-aspartylphosphate" evidence="3">
    <location>
        <position position="49"/>
    </location>
</feature>
<evidence type="ECO:0000259" key="5">
    <source>
        <dbReference type="PROSITE" id="PS50043"/>
    </source>
</evidence>
<dbReference type="InterPro" id="IPR000792">
    <property type="entry name" value="Tscrpt_reg_LuxR_C"/>
</dbReference>
<dbReference type="SUPFAM" id="SSF52172">
    <property type="entry name" value="CheY-like"/>
    <property type="match status" value="1"/>
</dbReference>
<dbReference type="InterPro" id="IPR001789">
    <property type="entry name" value="Sig_transdc_resp-reg_receiver"/>
</dbReference>
<dbReference type="GO" id="GO:0000160">
    <property type="term" value="P:phosphorelay signal transduction system"/>
    <property type="evidence" value="ECO:0007669"/>
    <property type="project" value="InterPro"/>
</dbReference>
<dbReference type="Proteomes" id="UP000034838">
    <property type="component" value="Unassembled WGS sequence"/>
</dbReference>
<evidence type="ECO:0000313" key="7">
    <source>
        <dbReference type="EMBL" id="OIK27024.1"/>
    </source>
</evidence>
<evidence type="ECO:0000256" key="1">
    <source>
        <dbReference type="ARBA" id="ARBA00022553"/>
    </source>
</evidence>
<evidence type="ECO:0000256" key="3">
    <source>
        <dbReference type="PROSITE-ProRule" id="PRU00169"/>
    </source>
</evidence>
<evidence type="ECO:0000256" key="2">
    <source>
        <dbReference type="ARBA" id="ARBA00023125"/>
    </source>
</evidence>
<dbReference type="CDD" id="cd06170">
    <property type="entry name" value="LuxR_C_like"/>
    <property type="match status" value="1"/>
</dbReference>
<dbReference type="PROSITE" id="PS50110">
    <property type="entry name" value="RESPONSE_REGULATORY"/>
    <property type="match status" value="1"/>
</dbReference>
<reference evidence="7" key="1">
    <citation type="submission" date="2016-10" db="EMBL/GenBank/DDBJ databases">
        <title>Genome sequence of Streptomyces malaysiense MUSC 136.</title>
        <authorList>
            <person name="Lee L.-H."/>
            <person name="Ser H.-L."/>
        </authorList>
    </citation>
    <scope>NUCLEOTIDE SEQUENCE [LARGE SCALE GENOMIC DNA]</scope>
    <source>
        <strain evidence="7">MUSC 136</strain>
    </source>
</reference>
<proteinExistence type="predicted"/>
<dbReference type="GO" id="GO:0006355">
    <property type="term" value="P:regulation of DNA-templated transcription"/>
    <property type="evidence" value="ECO:0007669"/>
    <property type="project" value="InterPro"/>
</dbReference>
<gene>
    <name evidence="7" type="ORF">VT52_013670</name>
</gene>
<dbReference type="InterPro" id="IPR058245">
    <property type="entry name" value="NreC/VraR/RcsB-like_REC"/>
</dbReference>
<evidence type="ECO:0008006" key="9">
    <source>
        <dbReference type="Google" id="ProtNLM"/>
    </source>
</evidence>
<dbReference type="SUPFAM" id="SSF46894">
    <property type="entry name" value="C-terminal effector domain of the bipartite response regulators"/>
    <property type="match status" value="1"/>
</dbReference>
<accession>A0A1J4Q4J9</accession>
<feature type="domain" description="HTH luxR-type" evidence="5">
    <location>
        <begin position="136"/>
        <end position="201"/>
    </location>
</feature>
<sequence>MVDGHHLFRTGLVSLLTSVPAFAVEAEGATGAEAVTLCRSMAPDVLILDIELPGCDPYEVLTDVLKESPDTKVIILSMHDDGAHIRELIAVGASGYLHKSVDYPALRTAIHCVTLNSDQLVIHLPQKALFLDDWAEPKPSGLISKRELEVLALLAEGASNAELAQRLFISVSTVKRHLTNIYRKLGAVSRSDATRRAEAAGLLPARRPGERFVISGSCAPPRQGRPRPPERWRETS</sequence>
<dbReference type="PANTHER" id="PTHR43214">
    <property type="entry name" value="TWO-COMPONENT RESPONSE REGULATOR"/>
    <property type="match status" value="1"/>
</dbReference>
<dbReference type="PRINTS" id="PR00038">
    <property type="entry name" value="HTHLUXR"/>
</dbReference>
<dbReference type="AlphaFoldDB" id="A0A1J4Q4J9"/>
<dbReference type="InterPro" id="IPR011006">
    <property type="entry name" value="CheY-like_superfamily"/>
</dbReference>
<feature type="compositionally biased region" description="Basic and acidic residues" evidence="4">
    <location>
        <begin position="227"/>
        <end position="236"/>
    </location>
</feature>
<evidence type="ECO:0000313" key="8">
    <source>
        <dbReference type="Proteomes" id="UP000034838"/>
    </source>
</evidence>
<evidence type="ECO:0000259" key="6">
    <source>
        <dbReference type="PROSITE" id="PS50110"/>
    </source>
</evidence>
<dbReference type="Gene3D" id="3.40.50.2300">
    <property type="match status" value="1"/>
</dbReference>
<evidence type="ECO:0000256" key="4">
    <source>
        <dbReference type="SAM" id="MobiDB-lite"/>
    </source>
</evidence>
<dbReference type="SMART" id="SM00448">
    <property type="entry name" value="REC"/>
    <property type="match status" value="1"/>
</dbReference>
<keyword evidence="2" id="KW-0238">DNA-binding</keyword>